<sequence>MLELYRSHKTSFDIFLLVVLGVIVRFFYWGGRLRECCGDVLIGTVIMTFAAAHLPNVTVTIPQLGVVTLSHSEIAFVIGMLGYKGIKAVIFWGLKNRFGIDLRERIAQRKSSN</sequence>
<evidence type="ECO:0000256" key="1">
    <source>
        <dbReference type="SAM" id="Phobius"/>
    </source>
</evidence>
<name>A0AAI9HGD9_CITFR</name>
<protein>
    <recommendedName>
        <fullName evidence="3">Holin</fullName>
    </recommendedName>
</protein>
<evidence type="ECO:0000313" key="2">
    <source>
        <dbReference type="EMBL" id="EMN4144848.1"/>
    </source>
</evidence>
<dbReference type="AlphaFoldDB" id="A0AAI9HGD9"/>
<organism evidence="2">
    <name type="scientific">Citrobacter freundii</name>
    <dbReference type="NCBI Taxonomy" id="546"/>
    <lineage>
        <taxon>Bacteria</taxon>
        <taxon>Pseudomonadati</taxon>
        <taxon>Pseudomonadota</taxon>
        <taxon>Gammaproteobacteria</taxon>
        <taxon>Enterobacterales</taxon>
        <taxon>Enterobacteriaceae</taxon>
        <taxon>Citrobacter</taxon>
        <taxon>Citrobacter freundii complex</taxon>
    </lineage>
</organism>
<comment type="caution">
    <text evidence="2">The sequence shown here is derived from an EMBL/GenBank/DDBJ whole genome shotgun (WGS) entry which is preliminary data.</text>
</comment>
<accession>A0AAI9HGD9</accession>
<reference evidence="2" key="1">
    <citation type="submission" date="2024-02" db="EMBL/GenBank/DDBJ databases">
        <authorList>
            <consortium name="Clinical and Environmental Microbiology Branch: Whole genome sequencing antimicrobial resistance pathogens in the healthcare setting"/>
        </authorList>
    </citation>
    <scope>NUCLEOTIDE SEQUENCE</scope>
    <source>
        <strain evidence="2">2023GN-00102</strain>
    </source>
</reference>
<keyword evidence="1" id="KW-0812">Transmembrane</keyword>
<feature type="transmembrane region" description="Helical" evidence="1">
    <location>
        <begin position="36"/>
        <end position="54"/>
    </location>
</feature>
<gene>
    <name evidence="2" type="ORF">PQQ21_002102</name>
</gene>
<proteinExistence type="predicted"/>
<dbReference type="RefSeq" id="WP_048217529.1">
    <property type="nucleotide sequence ID" value="NZ_CAXOME010000024.1"/>
</dbReference>
<dbReference type="EMBL" id="ABKLER030000007">
    <property type="protein sequence ID" value="EMN4144848.1"/>
    <property type="molecule type" value="Genomic_DNA"/>
</dbReference>
<feature type="transmembrane region" description="Helical" evidence="1">
    <location>
        <begin position="12"/>
        <end position="29"/>
    </location>
</feature>
<keyword evidence="1" id="KW-1133">Transmembrane helix</keyword>
<keyword evidence="1" id="KW-0472">Membrane</keyword>
<evidence type="ECO:0008006" key="3">
    <source>
        <dbReference type="Google" id="ProtNLM"/>
    </source>
</evidence>
<feature type="transmembrane region" description="Helical" evidence="1">
    <location>
        <begin position="74"/>
        <end position="94"/>
    </location>
</feature>